<sequence length="77" mass="8911">MIYKMPGFLRAIRITASMGHNCRQAHRSVIYYNLCLEAFYMASDFGLFTTVSGMIKEKNIACTYAWSRLILLCFKKT</sequence>
<protein>
    <submittedName>
        <fullName evidence="1">Uncharacterized protein</fullName>
    </submittedName>
</protein>
<dbReference type="AlphaFoldDB" id="A0A0E9STF6"/>
<proteinExistence type="predicted"/>
<evidence type="ECO:0000313" key="1">
    <source>
        <dbReference type="EMBL" id="JAH43793.1"/>
    </source>
</evidence>
<dbReference type="EMBL" id="GBXM01064784">
    <property type="protein sequence ID" value="JAH43793.1"/>
    <property type="molecule type" value="Transcribed_RNA"/>
</dbReference>
<organism evidence="1">
    <name type="scientific">Anguilla anguilla</name>
    <name type="common">European freshwater eel</name>
    <name type="synonym">Muraena anguilla</name>
    <dbReference type="NCBI Taxonomy" id="7936"/>
    <lineage>
        <taxon>Eukaryota</taxon>
        <taxon>Metazoa</taxon>
        <taxon>Chordata</taxon>
        <taxon>Craniata</taxon>
        <taxon>Vertebrata</taxon>
        <taxon>Euteleostomi</taxon>
        <taxon>Actinopterygii</taxon>
        <taxon>Neopterygii</taxon>
        <taxon>Teleostei</taxon>
        <taxon>Anguilliformes</taxon>
        <taxon>Anguillidae</taxon>
        <taxon>Anguilla</taxon>
    </lineage>
</organism>
<name>A0A0E9STF6_ANGAN</name>
<accession>A0A0E9STF6</accession>
<reference evidence="1" key="1">
    <citation type="submission" date="2014-11" db="EMBL/GenBank/DDBJ databases">
        <authorList>
            <person name="Amaro Gonzalez C."/>
        </authorList>
    </citation>
    <scope>NUCLEOTIDE SEQUENCE</scope>
</reference>
<reference evidence="1" key="2">
    <citation type="journal article" date="2015" name="Fish Shellfish Immunol.">
        <title>Early steps in the European eel (Anguilla anguilla)-Vibrio vulnificus interaction in the gills: Role of the RtxA13 toxin.</title>
        <authorList>
            <person name="Callol A."/>
            <person name="Pajuelo D."/>
            <person name="Ebbesson L."/>
            <person name="Teles M."/>
            <person name="MacKenzie S."/>
            <person name="Amaro C."/>
        </authorList>
    </citation>
    <scope>NUCLEOTIDE SEQUENCE</scope>
</reference>